<comment type="caution">
    <text evidence="1">The sequence shown here is derived from an EMBL/GenBank/DDBJ whole genome shotgun (WGS) entry which is preliminary data.</text>
</comment>
<gene>
    <name evidence="1" type="ORF">DHEL01_v207656</name>
</gene>
<evidence type="ECO:0000313" key="1">
    <source>
        <dbReference type="EMBL" id="POS73951.1"/>
    </source>
</evidence>
<dbReference type="InParanoid" id="A0A2P5HUN5"/>
<dbReference type="EMBL" id="MAVT02000706">
    <property type="protein sequence ID" value="POS73951.1"/>
    <property type="molecule type" value="Genomic_DNA"/>
</dbReference>
<dbReference type="Proteomes" id="UP000094444">
    <property type="component" value="Unassembled WGS sequence"/>
</dbReference>
<dbReference type="OrthoDB" id="3565000at2759"/>
<reference evidence="1" key="1">
    <citation type="submission" date="2017-09" db="EMBL/GenBank/DDBJ databases">
        <title>Polyketide synthases of a Diaporthe helianthi virulent isolate.</title>
        <authorList>
            <person name="Baroncelli R."/>
        </authorList>
    </citation>
    <scope>NUCLEOTIDE SEQUENCE [LARGE SCALE GENOMIC DNA]</scope>
    <source>
        <strain evidence="1">7/96</strain>
    </source>
</reference>
<evidence type="ECO:0000313" key="2">
    <source>
        <dbReference type="Proteomes" id="UP000094444"/>
    </source>
</evidence>
<sequence>MAYDAIPDTKVYRFHLRFSFIPDLEISSDDGEETPEPQAFVVPLEEVRHLTRELRNLKRTEQGDSTELYPPITLPWSNYNVFCFVGLSEFDLACLSKSSTTLITRMFRTVHRLGLGINRNLDDGITCYEDETTNLNTYAGYDDFAEFILRFPQVYHVALLCKLTYGIIFRTEEDLSFSLLDDETMEAVRYTMMSEEERLKERMEQEVMEYWYSGDASDFSERDTDYSGSDDDY</sequence>
<protein>
    <submittedName>
        <fullName evidence="1">Uncharacterized protein</fullName>
    </submittedName>
</protein>
<name>A0A2P5HUN5_DIAHE</name>
<accession>A0A2P5HUN5</accession>
<organism evidence="1 2">
    <name type="scientific">Diaporthe helianthi</name>
    <dbReference type="NCBI Taxonomy" id="158607"/>
    <lineage>
        <taxon>Eukaryota</taxon>
        <taxon>Fungi</taxon>
        <taxon>Dikarya</taxon>
        <taxon>Ascomycota</taxon>
        <taxon>Pezizomycotina</taxon>
        <taxon>Sordariomycetes</taxon>
        <taxon>Sordariomycetidae</taxon>
        <taxon>Diaporthales</taxon>
        <taxon>Diaporthaceae</taxon>
        <taxon>Diaporthe</taxon>
    </lineage>
</organism>
<dbReference type="AlphaFoldDB" id="A0A2P5HUN5"/>
<keyword evidence="2" id="KW-1185">Reference proteome</keyword>
<proteinExistence type="predicted"/>